<accession>A0A7J5BPY7</accession>
<dbReference type="OrthoDB" id="3237043at2"/>
<evidence type="ECO:0000256" key="1">
    <source>
        <dbReference type="ARBA" id="ARBA00006484"/>
    </source>
</evidence>
<dbReference type="Gene3D" id="3.40.50.720">
    <property type="entry name" value="NAD(P)-binding Rossmann-like Domain"/>
    <property type="match status" value="1"/>
</dbReference>
<dbReference type="InterPro" id="IPR036291">
    <property type="entry name" value="NAD(P)-bd_dom_sf"/>
</dbReference>
<evidence type="ECO:0000313" key="5">
    <source>
        <dbReference type="Proteomes" id="UP000467240"/>
    </source>
</evidence>
<proteinExistence type="inferred from homology"/>
<gene>
    <name evidence="4" type="ORF">F8O01_13310</name>
</gene>
<comment type="similarity">
    <text evidence="1">Belongs to the short-chain dehydrogenases/reductases (SDR) family.</text>
</comment>
<dbReference type="SUPFAM" id="SSF51735">
    <property type="entry name" value="NAD(P)-binding Rossmann-fold domains"/>
    <property type="match status" value="1"/>
</dbReference>
<dbReference type="PANTHER" id="PTHR24320:SF148">
    <property type="entry name" value="NAD(P)-BINDING ROSSMANN-FOLD SUPERFAMILY PROTEIN"/>
    <property type="match status" value="1"/>
</dbReference>
<dbReference type="RefSeq" id="WP_158041449.1">
    <property type="nucleotide sequence ID" value="NZ_JACCFV010000001.1"/>
</dbReference>
<dbReference type="Proteomes" id="UP000467240">
    <property type="component" value="Unassembled WGS sequence"/>
</dbReference>
<organism evidence="4 5">
    <name type="scientific">Pseudoclavibacter chungangensis</name>
    <dbReference type="NCBI Taxonomy" id="587635"/>
    <lineage>
        <taxon>Bacteria</taxon>
        <taxon>Bacillati</taxon>
        <taxon>Actinomycetota</taxon>
        <taxon>Actinomycetes</taxon>
        <taxon>Micrococcales</taxon>
        <taxon>Microbacteriaceae</taxon>
        <taxon>Pseudoclavibacter</taxon>
    </lineage>
</organism>
<reference evidence="4 5" key="1">
    <citation type="submission" date="2019-09" db="EMBL/GenBank/DDBJ databases">
        <title>Phylogeny of genus Pseudoclavibacter and closely related genus.</title>
        <authorList>
            <person name="Li Y."/>
        </authorList>
    </citation>
    <scope>NUCLEOTIDE SEQUENCE [LARGE SCALE GENOMIC DNA]</scope>
    <source>
        <strain evidence="4 5">DSM 23821</strain>
    </source>
</reference>
<protein>
    <submittedName>
        <fullName evidence="4">SDR family NAD(P)-dependent oxidoreductase</fullName>
    </submittedName>
</protein>
<comment type="caution">
    <text evidence="4">The sequence shown here is derived from an EMBL/GenBank/DDBJ whole genome shotgun (WGS) entry which is preliminary data.</text>
</comment>
<dbReference type="AlphaFoldDB" id="A0A7J5BPY7"/>
<evidence type="ECO:0000313" key="4">
    <source>
        <dbReference type="EMBL" id="KAB1654533.1"/>
    </source>
</evidence>
<keyword evidence="2" id="KW-0560">Oxidoreductase</keyword>
<feature type="domain" description="Ketoreductase" evidence="3">
    <location>
        <begin position="2"/>
        <end position="238"/>
    </location>
</feature>
<dbReference type="SMART" id="SM00822">
    <property type="entry name" value="PKS_KR"/>
    <property type="match status" value="1"/>
</dbReference>
<keyword evidence="5" id="KW-1185">Reference proteome</keyword>
<dbReference type="InterPro" id="IPR002347">
    <property type="entry name" value="SDR_fam"/>
</dbReference>
<dbReference type="GO" id="GO:0016491">
    <property type="term" value="F:oxidoreductase activity"/>
    <property type="evidence" value="ECO:0007669"/>
    <property type="project" value="UniProtKB-KW"/>
</dbReference>
<dbReference type="InterPro" id="IPR057326">
    <property type="entry name" value="KR_dom"/>
</dbReference>
<dbReference type="PRINTS" id="PR00081">
    <property type="entry name" value="GDHRDH"/>
</dbReference>
<sequence length="306" mass="32012">METIVLTGASGGIGLVALRRLRALRPDAHFVLLGRRPPADPGTTGGRGATEHIACDLLSLRSLRSATNTLVTRLEAGELPPLRAVAANAGVQYVDDTTVSEDGFEATFAVNVLANHVLLRELGPRIERRGRAVVTVSDTHFGDLRHNLGLIPAPRWSSPERLARPGAFGGRSPTTAGRTAYSTSKLAAVHLVHEFARRLPDVDVIAFNPGFVPGTSLARRAGRVSRLVLGALGPVLTRTPIASDVASSGAALADVVLGRTAASSGAYVDRDRVVPSSSASHDPSREAELWDVLERLSGADGGASPA</sequence>
<evidence type="ECO:0000256" key="2">
    <source>
        <dbReference type="ARBA" id="ARBA00023002"/>
    </source>
</evidence>
<dbReference type="Pfam" id="PF00106">
    <property type="entry name" value="adh_short"/>
    <property type="match status" value="1"/>
</dbReference>
<name>A0A7J5BPY7_9MICO</name>
<evidence type="ECO:0000259" key="3">
    <source>
        <dbReference type="SMART" id="SM00822"/>
    </source>
</evidence>
<dbReference type="EMBL" id="WBJZ01000018">
    <property type="protein sequence ID" value="KAB1654533.1"/>
    <property type="molecule type" value="Genomic_DNA"/>
</dbReference>
<dbReference type="PANTHER" id="PTHR24320">
    <property type="entry name" value="RETINOL DEHYDROGENASE"/>
    <property type="match status" value="1"/>
</dbReference>